<evidence type="ECO:0000313" key="2">
    <source>
        <dbReference type="EMBL" id="NIE44790.1"/>
    </source>
</evidence>
<feature type="signal peptide" evidence="1">
    <location>
        <begin position="1"/>
        <end position="16"/>
    </location>
</feature>
<dbReference type="EMBL" id="GIKN01002517">
    <property type="protein sequence ID" value="NIE44790.1"/>
    <property type="molecule type" value="Transcribed_RNA"/>
</dbReference>
<sequence>MMRYAIMLLVCMLCFAGNCIHVQFPSHLRGHRKTKTLCRLRAAREKLTQHTASRLEVKFRPVHLPYYRTEPALMGIVLNARIPTAGVTKSATALFKHCIIVNRSSDYEL</sequence>
<name>A0A6G5A3Q0_RHIMP</name>
<evidence type="ECO:0000256" key="1">
    <source>
        <dbReference type="SAM" id="SignalP"/>
    </source>
</evidence>
<accession>A0A6G5A3Q0</accession>
<organism evidence="2">
    <name type="scientific">Rhipicephalus microplus</name>
    <name type="common">Cattle tick</name>
    <name type="synonym">Boophilus microplus</name>
    <dbReference type="NCBI Taxonomy" id="6941"/>
    <lineage>
        <taxon>Eukaryota</taxon>
        <taxon>Metazoa</taxon>
        <taxon>Ecdysozoa</taxon>
        <taxon>Arthropoda</taxon>
        <taxon>Chelicerata</taxon>
        <taxon>Arachnida</taxon>
        <taxon>Acari</taxon>
        <taxon>Parasitiformes</taxon>
        <taxon>Ixodida</taxon>
        <taxon>Ixodoidea</taxon>
        <taxon>Ixodidae</taxon>
        <taxon>Rhipicephalinae</taxon>
        <taxon>Rhipicephalus</taxon>
        <taxon>Boophilus</taxon>
    </lineage>
</organism>
<keyword evidence="1" id="KW-0732">Signal</keyword>
<feature type="chain" id="PRO_5026115575" evidence="1">
    <location>
        <begin position="17"/>
        <end position="109"/>
    </location>
</feature>
<dbReference type="AlphaFoldDB" id="A0A6G5A3Q0"/>
<proteinExistence type="predicted"/>
<reference evidence="2" key="1">
    <citation type="submission" date="2020-03" db="EMBL/GenBank/DDBJ databases">
        <title>A transcriptome and proteome of the tick Rhipicephalus microplus shaped by the genetic composition of its hosts and developmental stage.</title>
        <authorList>
            <person name="Garcia G.R."/>
            <person name="Ribeiro J.M.C."/>
            <person name="Maruyama S.R."/>
            <person name="Gardinasse L.G."/>
            <person name="Nelson K."/>
            <person name="Ferreira B.R."/>
            <person name="Andrade T.G."/>
            <person name="Santos I.K.F.M."/>
        </authorList>
    </citation>
    <scope>NUCLEOTIDE SEQUENCE</scope>
    <source>
        <strain evidence="2">NSGR</strain>
        <tissue evidence="2">Salivary glands</tissue>
    </source>
</reference>
<protein>
    <submittedName>
        <fullName evidence="2">Putative secreted protein</fullName>
    </submittedName>
</protein>